<evidence type="ECO:0000313" key="6">
    <source>
        <dbReference type="EMBL" id="OMJ20364.1"/>
    </source>
</evidence>
<evidence type="ECO:0000256" key="4">
    <source>
        <dbReference type="ARBA" id="ARBA00023136"/>
    </source>
</evidence>
<dbReference type="Gene3D" id="1.20.1250.20">
    <property type="entry name" value="MFS general substrate transporter like domains"/>
    <property type="match status" value="2"/>
</dbReference>
<dbReference type="AlphaFoldDB" id="A0A1R1Y0P0"/>
<accession>A0A1R1Y0P0</accession>
<dbReference type="PANTHER" id="PTHR23294:SF59">
    <property type="entry name" value="UNC93-LIKE PROTEIN C922.05C"/>
    <property type="match status" value="1"/>
</dbReference>
<feature type="transmembrane region" description="Helical" evidence="5">
    <location>
        <begin position="391"/>
        <end position="408"/>
    </location>
</feature>
<feature type="transmembrane region" description="Helical" evidence="5">
    <location>
        <begin position="41"/>
        <end position="56"/>
    </location>
</feature>
<feature type="transmembrane region" description="Helical" evidence="5">
    <location>
        <begin position="323"/>
        <end position="346"/>
    </location>
</feature>
<keyword evidence="2 5" id="KW-0812">Transmembrane</keyword>
<evidence type="ECO:0000313" key="7">
    <source>
        <dbReference type="Proteomes" id="UP000187429"/>
    </source>
</evidence>
<evidence type="ECO:0000256" key="5">
    <source>
        <dbReference type="SAM" id="Phobius"/>
    </source>
</evidence>
<sequence>MQVSLIGIICFCLPGMYNALNSMGGGGQVDSSTASKANTAVYATFALFGIIGAAIINQFNIRLSMFASGLTFALYTSSYVYYNNTQKSFFTIISGAILGVGAGILWTGQGMIMTSYPLEKEKGKFISIFWVIFSLGGVIGSAVPLIVGLGDKPLANSGYIAFVAIQIIGSFLCFALVSPKNVVKSDGSPVETGGEINIKQETKELLKLFKNKTMIVFIPIMFASNFYNSYIFNIYNLSNFTSDSRGFNNLIFYLCEIVGAISISKLLDMKTSRRKRAYSSSILAYSLVNLLWILIFFQQRKFDKLKKDPNFSLYNYKSTGSSYIYPCILYAALGIMDSVFQSYAYWTIGSLSNNSTVLSRYVGFFKLIQGIGSSVSYAIDASGVAPKTQFIVNWALYVSMLPCMLYLCSKTVETFEVDPKLKEDIQL</sequence>
<feature type="transmembrane region" description="Helical" evidence="5">
    <location>
        <begin position="159"/>
        <end position="177"/>
    </location>
</feature>
<feature type="transmembrane region" description="Helical" evidence="5">
    <location>
        <begin position="358"/>
        <end position="379"/>
    </location>
</feature>
<keyword evidence="7" id="KW-1185">Reference proteome</keyword>
<dbReference type="EMBL" id="LSSM01002774">
    <property type="protein sequence ID" value="OMJ20364.1"/>
    <property type="molecule type" value="Genomic_DNA"/>
</dbReference>
<dbReference type="InterPro" id="IPR010291">
    <property type="entry name" value="Ion_channel_UNC-93"/>
</dbReference>
<gene>
    <name evidence="6" type="ORF">AYI69_g6244</name>
</gene>
<dbReference type="OrthoDB" id="196103at2759"/>
<feature type="transmembrane region" description="Helical" evidence="5">
    <location>
        <begin position="88"/>
        <end position="107"/>
    </location>
</feature>
<keyword evidence="3 5" id="KW-1133">Transmembrane helix</keyword>
<organism evidence="6 7">
    <name type="scientific">Smittium culicis</name>
    <dbReference type="NCBI Taxonomy" id="133412"/>
    <lineage>
        <taxon>Eukaryota</taxon>
        <taxon>Fungi</taxon>
        <taxon>Fungi incertae sedis</taxon>
        <taxon>Zoopagomycota</taxon>
        <taxon>Kickxellomycotina</taxon>
        <taxon>Harpellomycetes</taxon>
        <taxon>Harpellales</taxon>
        <taxon>Legeriomycetaceae</taxon>
        <taxon>Smittium</taxon>
    </lineage>
</organism>
<feature type="transmembrane region" description="Helical" evidence="5">
    <location>
        <begin position="213"/>
        <end position="230"/>
    </location>
</feature>
<comment type="subcellular location">
    <subcellularLocation>
        <location evidence="1">Membrane</location>
        <topology evidence="1">Multi-pass membrane protein</topology>
    </subcellularLocation>
</comment>
<comment type="caution">
    <text evidence="6">The sequence shown here is derived from an EMBL/GenBank/DDBJ whole genome shotgun (WGS) entry which is preliminary data.</text>
</comment>
<protein>
    <submittedName>
        <fullName evidence="6">UNC93-like protein 2</fullName>
    </submittedName>
</protein>
<keyword evidence="4 5" id="KW-0472">Membrane</keyword>
<proteinExistence type="predicted"/>
<dbReference type="GO" id="GO:0016020">
    <property type="term" value="C:membrane"/>
    <property type="evidence" value="ECO:0007669"/>
    <property type="project" value="UniProtKB-SubCell"/>
</dbReference>
<reference evidence="7" key="1">
    <citation type="submission" date="2017-01" db="EMBL/GenBank/DDBJ databases">
        <authorList>
            <person name="Wang Y."/>
            <person name="White M."/>
            <person name="Kvist S."/>
            <person name="Moncalvo J.-M."/>
        </authorList>
    </citation>
    <scope>NUCLEOTIDE SEQUENCE [LARGE SCALE GENOMIC DNA]</scope>
    <source>
        <strain evidence="7">ID-206-W2</strain>
    </source>
</reference>
<dbReference type="PANTHER" id="PTHR23294">
    <property type="entry name" value="ET TRANSLATION PRODUCT-RELATED"/>
    <property type="match status" value="1"/>
</dbReference>
<dbReference type="Proteomes" id="UP000187429">
    <property type="component" value="Unassembled WGS sequence"/>
</dbReference>
<dbReference type="SUPFAM" id="SSF103473">
    <property type="entry name" value="MFS general substrate transporter"/>
    <property type="match status" value="1"/>
</dbReference>
<feature type="transmembrane region" description="Helical" evidence="5">
    <location>
        <begin position="128"/>
        <end position="147"/>
    </location>
</feature>
<dbReference type="InterPro" id="IPR051617">
    <property type="entry name" value="UNC-93-like_regulator"/>
</dbReference>
<evidence type="ECO:0000256" key="1">
    <source>
        <dbReference type="ARBA" id="ARBA00004141"/>
    </source>
</evidence>
<evidence type="ECO:0000256" key="2">
    <source>
        <dbReference type="ARBA" id="ARBA00022692"/>
    </source>
</evidence>
<dbReference type="Pfam" id="PF05978">
    <property type="entry name" value="UNC-93"/>
    <property type="match status" value="1"/>
</dbReference>
<feature type="transmembrane region" description="Helical" evidence="5">
    <location>
        <begin position="279"/>
        <end position="297"/>
    </location>
</feature>
<name>A0A1R1Y0P0_9FUNG</name>
<feature type="transmembrane region" description="Helical" evidence="5">
    <location>
        <begin position="63"/>
        <end position="82"/>
    </location>
</feature>
<dbReference type="InterPro" id="IPR036259">
    <property type="entry name" value="MFS_trans_sf"/>
</dbReference>
<evidence type="ECO:0000256" key="3">
    <source>
        <dbReference type="ARBA" id="ARBA00022989"/>
    </source>
</evidence>